<evidence type="ECO:0000313" key="2">
    <source>
        <dbReference type="EMBL" id="GAB32223.1"/>
    </source>
</evidence>
<dbReference type="InterPro" id="IPR051397">
    <property type="entry name" value="Zn-ADH-like_protein"/>
</dbReference>
<feature type="region of interest" description="Disordered" evidence="1">
    <location>
        <begin position="1"/>
        <end position="21"/>
    </location>
</feature>
<gene>
    <name evidence="2" type="ORF">GOOTI_001_00050</name>
</gene>
<dbReference type="Proteomes" id="UP000005038">
    <property type="component" value="Unassembled WGS sequence"/>
</dbReference>
<sequence length="315" mass="32242">MRAAIISEAGQTPTRGTFDEPQVSEGTELFELVGAGLHQVVRSLASGRHYGSSGVYPQVPGIDAVVRCADGSLRYTGRVAAPWGTMAERMAAQAGFPVPAHADPLAVAAGVNPAGSGWLPLRAHLDARGALGTVLILGATGMSGRLAVQSARLLGAERIIAAGRNQAVLSTLQAPDVEVVGLDVDDPTDALAAAISTSTPDLVLDYVWGPVAEAAFASLGRRGLHDDDAQISYVQIGSLAGADASVPSSLLRSRNITVSGSGAGSVTAAQQMRSIPAVIDAIASGDLQVPYVGFGIDDIEKAWSYAGPERVVVTL</sequence>
<protein>
    <submittedName>
        <fullName evidence="2">Oxidoreductase</fullName>
    </submittedName>
</protein>
<dbReference type="EMBL" id="BAFB01000001">
    <property type="protein sequence ID" value="GAB32223.1"/>
    <property type="molecule type" value="Genomic_DNA"/>
</dbReference>
<proteinExistence type="predicted"/>
<dbReference type="GO" id="GO:0016491">
    <property type="term" value="F:oxidoreductase activity"/>
    <property type="evidence" value="ECO:0007669"/>
    <property type="project" value="TreeGrafter"/>
</dbReference>
<dbReference type="AlphaFoldDB" id="H5TFG5"/>
<dbReference type="PANTHER" id="PTHR43677">
    <property type="entry name" value="SHORT-CHAIN DEHYDROGENASE/REDUCTASE"/>
    <property type="match status" value="1"/>
</dbReference>
<accession>H5TFG5</accession>
<organism evidence="2 3">
    <name type="scientific">Gordonia otitidis (strain DSM 44809 / CCUG 52243 / JCM 12355 / NBRC 100426 / IFM 10032)</name>
    <dbReference type="NCBI Taxonomy" id="1108044"/>
    <lineage>
        <taxon>Bacteria</taxon>
        <taxon>Bacillati</taxon>
        <taxon>Actinomycetota</taxon>
        <taxon>Actinomycetes</taxon>
        <taxon>Mycobacteriales</taxon>
        <taxon>Gordoniaceae</taxon>
        <taxon>Gordonia</taxon>
    </lineage>
</organism>
<evidence type="ECO:0000313" key="3">
    <source>
        <dbReference type="Proteomes" id="UP000005038"/>
    </source>
</evidence>
<name>H5TFG5_GORO1</name>
<comment type="caution">
    <text evidence="2">The sequence shown here is derived from an EMBL/GenBank/DDBJ whole genome shotgun (WGS) entry which is preliminary data.</text>
</comment>
<dbReference type="STRING" id="1108044.GOOTI_001_00050"/>
<dbReference type="InterPro" id="IPR011032">
    <property type="entry name" value="GroES-like_sf"/>
</dbReference>
<dbReference type="SUPFAM" id="SSF51735">
    <property type="entry name" value="NAD(P)-binding Rossmann-fold domains"/>
    <property type="match status" value="1"/>
</dbReference>
<dbReference type="InterPro" id="IPR036291">
    <property type="entry name" value="NAD(P)-bd_dom_sf"/>
</dbReference>
<dbReference type="Gene3D" id="3.40.50.720">
    <property type="entry name" value="NAD(P)-binding Rossmann-like Domain"/>
    <property type="match status" value="1"/>
</dbReference>
<dbReference type="RefSeq" id="WP_007236500.1">
    <property type="nucleotide sequence ID" value="NZ_BAFB01000001.1"/>
</dbReference>
<dbReference type="SUPFAM" id="SSF50129">
    <property type="entry name" value="GroES-like"/>
    <property type="match status" value="1"/>
</dbReference>
<reference evidence="2" key="1">
    <citation type="submission" date="2012-02" db="EMBL/GenBank/DDBJ databases">
        <title>Whole genome shotgun sequence of Gordonia otitidis NBRC 100426.</title>
        <authorList>
            <person name="Yoshida I."/>
            <person name="Hosoyama A."/>
            <person name="Tsuchikane K."/>
            <person name="Katsumata H."/>
            <person name="Yamazaki S."/>
            <person name="Fujita N."/>
        </authorList>
    </citation>
    <scope>NUCLEOTIDE SEQUENCE [LARGE SCALE GENOMIC DNA]</scope>
    <source>
        <strain evidence="2">NBRC 100426</strain>
    </source>
</reference>
<dbReference type="PANTHER" id="PTHR43677:SF11">
    <property type="entry name" value="ZINC-CONTAINING ALCOHOL DEHYDROGENASE"/>
    <property type="match status" value="1"/>
</dbReference>
<dbReference type="OrthoDB" id="9787435at2"/>
<keyword evidence="3" id="KW-1185">Reference proteome</keyword>
<evidence type="ECO:0000256" key="1">
    <source>
        <dbReference type="SAM" id="MobiDB-lite"/>
    </source>
</evidence>